<gene>
    <name evidence="8" type="ORF">L596_019319</name>
</gene>
<dbReference type="InterPro" id="IPR019818">
    <property type="entry name" value="IsoCit/isopropylmalate_DH_CS"/>
</dbReference>
<comment type="caution">
    <text evidence="8">The sequence shown here is derived from an EMBL/GenBank/DDBJ whole genome shotgun (WGS) entry which is preliminary data.</text>
</comment>
<evidence type="ECO:0000313" key="8">
    <source>
        <dbReference type="EMBL" id="TKR71777.1"/>
    </source>
</evidence>
<dbReference type="InterPro" id="IPR024084">
    <property type="entry name" value="IsoPropMal-DH-like_dom"/>
</dbReference>
<dbReference type="EMBL" id="AZBU02000006">
    <property type="protein sequence ID" value="TKR71777.1"/>
    <property type="molecule type" value="Genomic_DNA"/>
</dbReference>
<dbReference type="NCBIfam" id="TIGR00175">
    <property type="entry name" value="mito_nad_idh"/>
    <property type="match status" value="1"/>
</dbReference>
<evidence type="ECO:0000256" key="6">
    <source>
        <dbReference type="RuleBase" id="RU361266"/>
    </source>
</evidence>
<proteinExistence type="inferred from homology"/>
<evidence type="ECO:0000256" key="1">
    <source>
        <dbReference type="ARBA" id="ARBA00004173"/>
    </source>
</evidence>
<dbReference type="AlphaFoldDB" id="A0A4U5MQ52"/>
<accession>A0A4U5MQ52</accession>
<keyword evidence="4 6" id="KW-0809">Transit peptide</keyword>
<dbReference type="InterPro" id="IPR004434">
    <property type="entry name" value="Isocitrate_DH_NAD"/>
</dbReference>
<dbReference type="SMART" id="SM01329">
    <property type="entry name" value="Iso_dh"/>
    <property type="match status" value="1"/>
</dbReference>
<dbReference type="STRING" id="34508.A0A4U5MQ52"/>
<dbReference type="GO" id="GO:0016616">
    <property type="term" value="F:oxidoreductase activity, acting on the CH-OH group of donors, NAD or NADP as acceptor"/>
    <property type="evidence" value="ECO:0007669"/>
    <property type="project" value="InterPro"/>
</dbReference>
<dbReference type="PANTHER" id="PTHR11835:SF42">
    <property type="entry name" value="ISOCITRATE DEHYDROGENASE [NAD] SUBUNIT BETA, MITOCHONDRIAL"/>
    <property type="match status" value="1"/>
</dbReference>
<dbReference type="FunFam" id="3.40.718.10:FF:000001">
    <property type="entry name" value="Isocitrate dehydrogenase [NAD] subunit, mitochondrial"/>
    <property type="match status" value="1"/>
</dbReference>
<evidence type="ECO:0000256" key="3">
    <source>
        <dbReference type="ARBA" id="ARBA00022532"/>
    </source>
</evidence>
<evidence type="ECO:0000259" key="7">
    <source>
        <dbReference type="SMART" id="SM01329"/>
    </source>
</evidence>
<feature type="domain" description="Isopropylmalate dehydrogenase-like" evidence="7">
    <location>
        <begin position="160"/>
        <end position="489"/>
    </location>
</feature>
<keyword evidence="3 6" id="KW-0816">Tricarboxylic acid cycle</keyword>
<evidence type="ECO:0000313" key="9">
    <source>
        <dbReference type="Proteomes" id="UP000298663"/>
    </source>
</evidence>
<dbReference type="PROSITE" id="PS00470">
    <property type="entry name" value="IDH_IMDH"/>
    <property type="match status" value="1"/>
</dbReference>
<organism evidence="8 9">
    <name type="scientific">Steinernema carpocapsae</name>
    <name type="common">Entomopathogenic nematode</name>
    <dbReference type="NCBI Taxonomy" id="34508"/>
    <lineage>
        <taxon>Eukaryota</taxon>
        <taxon>Metazoa</taxon>
        <taxon>Ecdysozoa</taxon>
        <taxon>Nematoda</taxon>
        <taxon>Chromadorea</taxon>
        <taxon>Rhabditida</taxon>
        <taxon>Tylenchina</taxon>
        <taxon>Panagrolaimomorpha</taxon>
        <taxon>Strongyloidoidea</taxon>
        <taxon>Steinernematidae</taxon>
        <taxon>Steinernema</taxon>
    </lineage>
</organism>
<dbReference type="SUPFAM" id="SSF53659">
    <property type="entry name" value="Isocitrate/Isopropylmalate dehydrogenase-like"/>
    <property type="match status" value="1"/>
</dbReference>
<protein>
    <recommendedName>
        <fullName evidence="6">Isocitrate dehydrogenase [NAD] subunit, mitochondrial</fullName>
    </recommendedName>
</protein>
<keyword evidence="9" id="KW-1185">Reference proteome</keyword>
<comment type="subcellular location">
    <subcellularLocation>
        <location evidence="1 6">Mitochondrion</location>
    </subcellularLocation>
</comment>
<dbReference type="GO" id="GO:0006099">
    <property type="term" value="P:tricarboxylic acid cycle"/>
    <property type="evidence" value="ECO:0007669"/>
    <property type="project" value="UniProtKB-UniRule"/>
</dbReference>
<name>A0A4U5MQ52_STECR</name>
<sequence length="495" mass="55305">MASRHCLLQRRKKRKSMKRFVLQMKMRFKSGAKHPSALHGTLHISSSDKASPQIPEIARRLTATSLCLNGGPRCLTIAIAPECRSPDANQSDFSIDFVPDSALFLVRSTGNQTISPRDFRWNDWEQNRFFACTRCVLQASRPLVGRCSRHSSPDASQKLKVTMIPGDGVGPELIYSVQDIIKNTGMPIEFEEVFLSEVHYTRSATIQDAIDSITRNNHVALKGVIQEAFHGPQSSELHGMNMQLRRRLDLFANVVHIKSFEGIKTRHGKPLDFVIVREQTEGEYSSLEHELVPGVIECLKISTRAKIERIAKFAFDFATKHNRKKVTAVHKANIMKLGDGLFLRVCTDMAKLYPKIEFEQMIIDNTCMQLVSRPEQFDVMVMPNLYGNIIDNLAAGLIGGAGVVSGQSIGSDYVIFEPGSRHSFQEAIGRQIANPTAMILSAANMLNHLHLDDYGRALRSAVETVIKDGKVKTRDLGGYASTSEFTDAVIDKFRM</sequence>
<dbReference type="GO" id="GO:0000287">
    <property type="term" value="F:magnesium ion binding"/>
    <property type="evidence" value="ECO:0007669"/>
    <property type="project" value="UniProtKB-UniRule"/>
</dbReference>
<dbReference type="GO" id="GO:0051287">
    <property type="term" value="F:NAD binding"/>
    <property type="evidence" value="ECO:0007669"/>
    <property type="project" value="UniProtKB-UniRule"/>
</dbReference>
<dbReference type="Proteomes" id="UP000298663">
    <property type="component" value="Unassembled WGS sequence"/>
</dbReference>
<evidence type="ECO:0000256" key="5">
    <source>
        <dbReference type="ARBA" id="ARBA00023128"/>
    </source>
</evidence>
<dbReference type="GO" id="GO:0006102">
    <property type="term" value="P:isocitrate metabolic process"/>
    <property type="evidence" value="ECO:0007669"/>
    <property type="project" value="TreeGrafter"/>
</dbReference>
<keyword evidence="5 6" id="KW-0496">Mitochondrion</keyword>
<dbReference type="Gene3D" id="3.40.718.10">
    <property type="entry name" value="Isopropylmalate Dehydrogenase"/>
    <property type="match status" value="1"/>
</dbReference>
<dbReference type="OrthoDB" id="10261637at2759"/>
<evidence type="ECO:0000256" key="4">
    <source>
        <dbReference type="ARBA" id="ARBA00022946"/>
    </source>
</evidence>
<dbReference type="GO" id="GO:0005739">
    <property type="term" value="C:mitochondrion"/>
    <property type="evidence" value="ECO:0007669"/>
    <property type="project" value="UniProtKB-SubCell"/>
</dbReference>
<comment type="similarity">
    <text evidence="2 6">Belongs to the isocitrate and isopropylmalate dehydrogenases family.</text>
</comment>
<reference evidence="8 9" key="2">
    <citation type="journal article" date="2019" name="G3 (Bethesda)">
        <title>Hybrid Assembly of the Genome of the Entomopathogenic Nematode Steinernema carpocapsae Identifies the X-Chromosome.</title>
        <authorList>
            <person name="Serra L."/>
            <person name="Macchietto M."/>
            <person name="Macias-Munoz A."/>
            <person name="McGill C.J."/>
            <person name="Rodriguez I.M."/>
            <person name="Rodriguez B."/>
            <person name="Murad R."/>
            <person name="Mortazavi A."/>
        </authorList>
    </citation>
    <scope>NUCLEOTIDE SEQUENCE [LARGE SCALE GENOMIC DNA]</scope>
    <source>
        <strain evidence="8 9">ALL</strain>
    </source>
</reference>
<evidence type="ECO:0000256" key="2">
    <source>
        <dbReference type="ARBA" id="ARBA00007769"/>
    </source>
</evidence>
<dbReference type="Pfam" id="PF00180">
    <property type="entry name" value="Iso_dh"/>
    <property type="match status" value="1"/>
</dbReference>
<reference evidence="8 9" key="1">
    <citation type="journal article" date="2015" name="Genome Biol.">
        <title>Comparative genomics of Steinernema reveals deeply conserved gene regulatory networks.</title>
        <authorList>
            <person name="Dillman A.R."/>
            <person name="Macchietto M."/>
            <person name="Porter C.F."/>
            <person name="Rogers A."/>
            <person name="Williams B."/>
            <person name="Antoshechkin I."/>
            <person name="Lee M.M."/>
            <person name="Goodwin Z."/>
            <person name="Lu X."/>
            <person name="Lewis E.E."/>
            <person name="Goodrich-Blair H."/>
            <person name="Stock S.P."/>
            <person name="Adams B.J."/>
            <person name="Sternberg P.W."/>
            <person name="Mortazavi A."/>
        </authorList>
    </citation>
    <scope>NUCLEOTIDE SEQUENCE [LARGE SCALE GENOMIC DNA]</scope>
    <source>
        <strain evidence="8 9">ALL</strain>
    </source>
</reference>
<dbReference type="PANTHER" id="PTHR11835">
    <property type="entry name" value="DECARBOXYLATING DEHYDROGENASES-ISOCITRATE, ISOPROPYLMALATE, TARTRATE"/>
    <property type="match status" value="1"/>
</dbReference>